<proteinExistence type="predicted"/>
<sequence>MNLERSFMLVNILEFLNFLKDPHSQKIQQHKQRYQELDELLKVAVDIKDAAAYKSVEAEMREVFFEYLTALGIDSLYKFSPHLVLACLISLKFKTITIPLLDWSINTVFAYLSMYFLFHLVLKPLLKLIMGRHAKAARECFQVITEK</sequence>
<protein>
    <submittedName>
        <fullName evidence="2">Uncharacterized protein</fullName>
    </submittedName>
</protein>
<keyword evidence="1" id="KW-1133">Transmembrane helix</keyword>
<dbReference type="RefSeq" id="WP_011459984.1">
    <property type="nucleotide sequence ID" value="NZ_LOCK01000008.1"/>
</dbReference>
<keyword evidence="1" id="KW-0472">Membrane</keyword>
<dbReference type="Proteomes" id="UP000054623">
    <property type="component" value="Unassembled WGS sequence"/>
</dbReference>
<keyword evidence="1" id="KW-0812">Transmembrane</keyword>
<organism evidence="2 3">
    <name type="scientific">Desulfitobacterium hafniense</name>
    <name type="common">Desulfitobacterium frappieri</name>
    <dbReference type="NCBI Taxonomy" id="49338"/>
    <lineage>
        <taxon>Bacteria</taxon>
        <taxon>Bacillati</taxon>
        <taxon>Bacillota</taxon>
        <taxon>Clostridia</taxon>
        <taxon>Eubacteriales</taxon>
        <taxon>Desulfitobacteriaceae</taxon>
        <taxon>Desulfitobacterium</taxon>
    </lineage>
</organism>
<dbReference type="AlphaFoldDB" id="A0A0W1JNT5"/>
<feature type="transmembrane region" description="Helical" evidence="1">
    <location>
        <begin position="103"/>
        <end position="122"/>
    </location>
</feature>
<dbReference type="EMBL" id="LOCK01000008">
    <property type="protein sequence ID" value="KTE93218.1"/>
    <property type="molecule type" value="Genomic_DNA"/>
</dbReference>
<evidence type="ECO:0000313" key="3">
    <source>
        <dbReference type="Proteomes" id="UP000054623"/>
    </source>
</evidence>
<comment type="caution">
    <text evidence="2">The sequence shown here is derived from an EMBL/GenBank/DDBJ whole genome shotgun (WGS) entry which is preliminary data.</text>
</comment>
<evidence type="ECO:0000313" key="2">
    <source>
        <dbReference type="EMBL" id="KTE93218.1"/>
    </source>
</evidence>
<dbReference type="OrthoDB" id="1807841at2"/>
<name>A0A0W1JNT5_DESHA</name>
<accession>A0A0W1JNT5</accession>
<gene>
    <name evidence="2" type="ORF">AT727_15950</name>
</gene>
<reference evidence="2 3" key="1">
    <citation type="submission" date="2015-12" db="EMBL/GenBank/DDBJ databases">
        <title>Draft Genome Sequence of Desulfitobacterium hafniense Strain DH, a Sulfate-reducing Bacterium Isolated from Paddy Soils.</title>
        <authorList>
            <person name="Bao P."/>
            <person name="Zhang X."/>
            <person name="Li G."/>
        </authorList>
    </citation>
    <scope>NUCLEOTIDE SEQUENCE [LARGE SCALE GENOMIC DNA]</scope>
    <source>
        <strain evidence="2 3">DH</strain>
    </source>
</reference>
<evidence type="ECO:0000256" key="1">
    <source>
        <dbReference type="SAM" id="Phobius"/>
    </source>
</evidence>